<gene>
    <name evidence="2" type="ORF">VFPFJ_09125</name>
</gene>
<feature type="compositionally biased region" description="Basic and acidic residues" evidence="1">
    <location>
        <begin position="12"/>
        <end position="23"/>
    </location>
</feature>
<dbReference type="EMBL" id="LSBI01000008">
    <property type="protein sequence ID" value="OAQ83322.1"/>
    <property type="molecule type" value="Genomic_DNA"/>
</dbReference>
<feature type="region of interest" description="Disordered" evidence="1">
    <location>
        <begin position="1"/>
        <end position="23"/>
    </location>
</feature>
<evidence type="ECO:0000313" key="3">
    <source>
        <dbReference type="Proteomes" id="UP000078340"/>
    </source>
</evidence>
<comment type="caution">
    <text evidence="2">The sequence shown here is derived from an EMBL/GenBank/DDBJ whole genome shotgun (WGS) entry which is preliminary data.</text>
</comment>
<evidence type="ECO:0000313" key="2">
    <source>
        <dbReference type="EMBL" id="OAQ83322.1"/>
    </source>
</evidence>
<dbReference type="Proteomes" id="UP000078340">
    <property type="component" value="Unassembled WGS sequence"/>
</dbReference>
<evidence type="ECO:0000256" key="1">
    <source>
        <dbReference type="SAM" id="MobiDB-lite"/>
    </source>
</evidence>
<organism evidence="2 3">
    <name type="scientific">Purpureocillium lilacinum</name>
    <name type="common">Paecilomyces lilacinus</name>
    <dbReference type="NCBI Taxonomy" id="33203"/>
    <lineage>
        <taxon>Eukaryota</taxon>
        <taxon>Fungi</taxon>
        <taxon>Dikarya</taxon>
        <taxon>Ascomycota</taxon>
        <taxon>Pezizomycotina</taxon>
        <taxon>Sordariomycetes</taxon>
        <taxon>Hypocreomycetidae</taxon>
        <taxon>Hypocreales</taxon>
        <taxon>Ophiocordycipitaceae</taxon>
        <taxon>Purpureocillium</taxon>
    </lineage>
</organism>
<protein>
    <submittedName>
        <fullName evidence="2">Uncharacterized protein</fullName>
    </submittedName>
</protein>
<sequence>MVDTRLTLTQARDARDEMRPPGEVEMRRAGRHLMCEPSDGEPGQEHEALGAQAITHGQATRRYRFDSRTLVVLRSALLQLETRRQSRQQLVKARVEPRPPHPHTTRRWGVRIAQQGYDVSAAARRVTHRHKFVKPSRQIVSTSSTVGRRAPFASARGMAARTRRRVEMRWGHNLHVAAGTSRRGVSATLEPTSRVAGRSTKIGKLPRSCVGAPDGSATRTARAARTEDPGCQATDWMACPNLISRLRDEMKISPCAPDVDRGDGAGRAEGTDIAVIRRQGRAPEQRCPEAATVFYDAQARRRGEGVFGSGGRAERRKECGWVFYEATSMDDEGGRSRLR</sequence>
<feature type="region of interest" description="Disordered" evidence="1">
    <location>
        <begin position="181"/>
        <end position="226"/>
    </location>
</feature>
<accession>A0A179GZU4</accession>
<name>A0A179GZU4_PURLI</name>
<dbReference type="AlphaFoldDB" id="A0A179GZU4"/>
<proteinExistence type="predicted"/>
<reference evidence="2 3" key="1">
    <citation type="submission" date="2016-02" db="EMBL/GenBank/DDBJ databases">
        <title>Biosynthesis of antibiotic leucinostatins and their inhibition on Phytophthora in bio-control Purpureocillium lilacinum.</title>
        <authorList>
            <person name="Wang G."/>
            <person name="Liu Z."/>
            <person name="Lin R."/>
            <person name="Li E."/>
            <person name="Mao Z."/>
            <person name="Ling J."/>
            <person name="Yin W."/>
            <person name="Xie B."/>
        </authorList>
    </citation>
    <scope>NUCLEOTIDE SEQUENCE [LARGE SCALE GENOMIC DNA]</scope>
    <source>
        <strain evidence="2">PLFJ-1</strain>
    </source>
</reference>
<feature type="compositionally biased region" description="Polar residues" evidence="1">
    <location>
        <begin position="1"/>
        <end position="10"/>
    </location>
</feature>